<evidence type="ECO:0000313" key="1">
    <source>
        <dbReference type="EMBL" id="QRH02210.1"/>
    </source>
</evidence>
<keyword evidence="2" id="KW-1185">Reference proteome</keyword>
<evidence type="ECO:0000313" key="2">
    <source>
        <dbReference type="Proteomes" id="UP000596252"/>
    </source>
</evidence>
<dbReference type="EMBL" id="CP069213">
    <property type="protein sequence ID" value="QRH02210.1"/>
    <property type="molecule type" value="Genomic_DNA"/>
</dbReference>
<sequence length="84" mass="9619">MMNQTALVEQDRRGSAPTFQQHWNIMTAEQKMSFYRLQAWGFRLLFVRNMPRGPLAVIAQDQELAALTADGELDTNPQIVLRGQ</sequence>
<dbReference type="Proteomes" id="UP000596252">
    <property type="component" value="Chromosome"/>
</dbReference>
<protein>
    <submittedName>
        <fullName evidence="1">Uncharacterized protein</fullName>
    </submittedName>
</protein>
<reference evidence="1 2" key="1">
    <citation type="journal article" date="2012" name="Antonie Van Leeuwenhoek">
        <title>Shewanella litorisediminis sp. nov., a gammaproteobacterium isolated from a tidal flat sediment.</title>
        <authorList>
            <person name="Lee M.H."/>
            <person name="Yoon J.H."/>
        </authorList>
    </citation>
    <scope>NUCLEOTIDE SEQUENCE [LARGE SCALE GENOMIC DNA]</scope>
    <source>
        <strain evidence="1 2">SMK1-12</strain>
    </source>
</reference>
<accession>A0ABX7G4N7</accession>
<gene>
    <name evidence="1" type="ORF">JQC75_01940</name>
</gene>
<organism evidence="1 2">
    <name type="scientific">Shewanella litorisediminis</name>
    <dbReference type="NCBI Taxonomy" id="1173586"/>
    <lineage>
        <taxon>Bacteria</taxon>
        <taxon>Pseudomonadati</taxon>
        <taxon>Pseudomonadota</taxon>
        <taxon>Gammaproteobacteria</taxon>
        <taxon>Alteromonadales</taxon>
        <taxon>Shewanellaceae</taxon>
        <taxon>Shewanella</taxon>
    </lineage>
</organism>
<name>A0ABX7G4N7_9GAMM</name>
<proteinExistence type="predicted"/>